<dbReference type="Pfam" id="PF04297">
    <property type="entry name" value="UPF0122"/>
    <property type="match status" value="1"/>
</dbReference>
<gene>
    <name evidence="4" type="ORF">Bccel_0666</name>
</gene>
<reference evidence="5" key="1">
    <citation type="submission" date="2015-07" db="EMBL/GenBank/DDBJ databases">
        <title>Near-Complete Genome Sequence of the Cellulolytic Bacterium Bacteroides (Pseudobacteroides) cellulosolvens ATCC 35603.</title>
        <authorList>
            <person name="Dassa B."/>
            <person name="Utturkar S.M."/>
            <person name="Klingeman D.M."/>
            <person name="Hurt R.A."/>
            <person name="Keller M."/>
            <person name="Xu J."/>
            <person name="Reddy Y.H.K."/>
            <person name="Borovok I."/>
            <person name="Grinberg I.R."/>
            <person name="Lamed R."/>
            <person name="Zhivin O."/>
            <person name="Bayer E.A."/>
            <person name="Brown S.D."/>
        </authorList>
    </citation>
    <scope>NUCLEOTIDE SEQUENCE [LARGE SCALE GENOMIC DNA]</scope>
    <source>
        <strain evidence="5">DSM 2933</strain>
    </source>
</reference>
<dbReference type="Proteomes" id="UP000036923">
    <property type="component" value="Unassembled WGS sequence"/>
</dbReference>
<dbReference type="PATRIC" id="fig|398512.5.peg.691"/>
<evidence type="ECO:0000256" key="2">
    <source>
        <dbReference type="ARBA" id="ARBA00024764"/>
    </source>
</evidence>
<dbReference type="HAMAP" id="MF_00245">
    <property type="entry name" value="UPF0122"/>
    <property type="match status" value="1"/>
</dbReference>
<dbReference type="NCBIfam" id="NF045758">
    <property type="entry name" value="YlxM"/>
    <property type="match status" value="1"/>
</dbReference>
<accession>A0A0L6JHS9</accession>
<dbReference type="AlphaFoldDB" id="A0A0L6JHS9"/>
<dbReference type="Gene3D" id="1.10.10.10">
    <property type="entry name" value="Winged helix-like DNA-binding domain superfamily/Winged helix DNA-binding domain"/>
    <property type="match status" value="1"/>
</dbReference>
<dbReference type="STRING" id="398512.Bccel_0666"/>
<proteinExistence type="inferred from homology"/>
<dbReference type="InterPro" id="IPR007394">
    <property type="entry name" value="UPF0122"/>
</dbReference>
<evidence type="ECO:0000256" key="1">
    <source>
        <dbReference type="ARBA" id="ARBA00008720"/>
    </source>
</evidence>
<evidence type="ECO:0000256" key="3">
    <source>
        <dbReference type="HAMAP-Rule" id="MF_00245"/>
    </source>
</evidence>
<dbReference type="PANTHER" id="PTHR40083">
    <property type="entry name" value="UPF0122 PROTEIN CBO2450/CLC_2298"/>
    <property type="match status" value="1"/>
</dbReference>
<comment type="similarity">
    <text evidence="1 3">Belongs to the UPF0122 family.</text>
</comment>
<dbReference type="InterPro" id="IPR054831">
    <property type="entry name" value="UPF0122_fam_protein"/>
</dbReference>
<sequence>MNDVFEIGLLMDFYGQLLTEKQMEILDLHYNNDYSLGEIAEELGVSRQAIHDNIKRGKAILYEFEQKLGLLQKFTEQKRKAVEILELLKGINIDKLDNSGKESIGKIQEGVEFIINRI</sequence>
<dbReference type="NCBIfam" id="NF001072">
    <property type="entry name" value="PRK00118.2-2"/>
    <property type="match status" value="1"/>
</dbReference>
<keyword evidence="5" id="KW-1185">Reference proteome</keyword>
<dbReference type="SUPFAM" id="SSF88659">
    <property type="entry name" value="Sigma3 and sigma4 domains of RNA polymerase sigma factors"/>
    <property type="match status" value="1"/>
</dbReference>
<dbReference type="PANTHER" id="PTHR40083:SF1">
    <property type="entry name" value="UPF0122 PROTEIN YLXM"/>
    <property type="match status" value="1"/>
</dbReference>
<dbReference type="eggNOG" id="COG2739">
    <property type="taxonomic scope" value="Bacteria"/>
</dbReference>
<dbReference type="RefSeq" id="WP_036942964.1">
    <property type="nucleotide sequence ID" value="NZ_JQKC01000020.1"/>
</dbReference>
<protein>
    <recommendedName>
        <fullName evidence="3">UPF0122 protein Bccel_0666</fullName>
    </recommendedName>
</protein>
<name>A0A0L6JHS9_9FIRM</name>
<comment type="function">
    <text evidence="2 3">Might take part in the signal recognition particle (SRP) pathway. This is inferred from the conservation of its genetic proximity to ftsY/ffh. May be a regulatory protein.</text>
</comment>
<comment type="caution">
    <text evidence="4">The sequence shown here is derived from an EMBL/GenBank/DDBJ whole genome shotgun (WGS) entry which is preliminary data.</text>
</comment>
<evidence type="ECO:0000313" key="5">
    <source>
        <dbReference type="Proteomes" id="UP000036923"/>
    </source>
</evidence>
<dbReference type="InterPro" id="IPR013324">
    <property type="entry name" value="RNA_pol_sigma_r3/r4-like"/>
</dbReference>
<organism evidence="4 5">
    <name type="scientific">Pseudobacteroides cellulosolvens ATCC 35603 = DSM 2933</name>
    <dbReference type="NCBI Taxonomy" id="398512"/>
    <lineage>
        <taxon>Bacteria</taxon>
        <taxon>Bacillati</taxon>
        <taxon>Bacillota</taxon>
        <taxon>Clostridia</taxon>
        <taxon>Eubacteriales</taxon>
        <taxon>Oscillospiraceae</taxon>
        <taxon>Pseudobacteroides</taxon>
    </lineage>
</organism>
<evidence type="ECO:0000313" key="4">
    <source>
        <dbReference type="EMBL" id="KNY25406.1"/>
    </source>
</evidence>
<dbReference type="InterPro" id="IPR036388">
    <property type="entry name" value="WH-like_DNA-bd_sf"/>
</dbReference>
<dbReference type="EMBL" id="LGTC01000001">
    <property type="protein sequence ID" value="KNY25406.1"/>
    <property type="molecule type" value="Genomic_DNA"/>
</dbReference>
<dbReference type="OrthoDB" id="6392at2"/>